<comment type="caution">
    <text evidence="1">The sequence shown here is derived from an EMBL/GenBank/DDBJ whole genome shotgun (WGS) entry which is preliminary data.</text>
</comment>
<dbReference type="OrthoDB" id="5772152at2"/>
<reference evidence="1 2" key="1">
    <citation type="submission" date="2016-08" db="EMBL/GenBank/DDBJ databases">
        <authorList>
            <person name="Seilhamer J.J."/>
        </authorList>
    </citation>
    <scope>NUCLEOTIDE SEQUENCE [LARGE SCALE GENOMIC DNA]</scope>
    <source>
        <strain evidence="1 2">VC14762</strain>
    </source>
</reference>
<organism evidence="1 2">
    <name type="scientific">Burkholderia cenocepacia</name>
    <dbReference type="NCBI Taxonomy" id="95486"/>
    <lineage>
        <taxon>Bacteria</taxon>
        <taxon>Pseudomonadati</taxon>
        <taxon>Pseudomonadota</taxon>
        <taxon>Betaproteobacteria</taxon>
        <taxon>Burkholderiales</taxon>
        <taxon>Burkholderiaceae</taxon>
        <taxon>Burkholderia</taxon>
        <taxon>Burkholderia cepacia complex</taxon>
    </lineage>
</organism>
<dbReference type="InterPro" id="IPR013321">
    <property type="entry name" value="Arc_rbn_hlx_hlx"/>
</dbReference>
<name>A0A1V2W5D7_9BURK</name>
<evidence type="ECO:0008006" key="3">
    <source>
        <dbReference type="Google" id="ProtNLM"/>
    </source>
</evidence>
<sequence length="69" mass="7507">MPTIPIDLSDDQHAALSIIAGARGRPRAEIIGDAIDACIARHGPTLVNNVFGLWKGREIASQEDLRSEW</sequence>
<dbReference type="Gene3D" id="1.10.1220.10">
    <property type="entry name" value="Met repressor-like"/>
    <property type="match status" value="1"/>
</dbReference>
<gene>
    <name evidence="1" type="ORF">A8E72_13745</name>
</gene>
<proteinExistence type="predicted"/>
<protein>
    <recommendedName>
        <fullName evidence="3">CopG family transcriptional regulator</fullName>
    </recommendedName>
</protein>
<accession>A0A1V2W5D7</accession>
<evidence type="ECO:0000313" key="2">
    <source>
        <dbReference type="Proteomes" id="UP000188543"/>
    </source>
</evidence>
<dbReference type="RefSeq" id="WP_077020996.1">
    <property type="nucleotide sequence ID" value="NZ_CADETK010000003.1"/>
</dbReference>
<dbReference type="Proteomes" id="UP000188543">
    <property type="component" value="Unassembled WGS sequence"/>
</dbReference>
<evidence type="ECO:0000313" key="1">
    <source>
        <dbReference type="EMBL" id="ONU86510.1"/>
    </source>
</evidence>
<dbReference type="AlphaFoldDB" id="A0A1V2W5D7"/>
<dbReference type="GO" id="GO:0006355">
    <property type="term" value="P:regulation of DNA-templated transcription"/>
    <property type="evidence" value="ECO:0007669"/>
    <property type="project" value="InterPro"/>
</dbReference>
<dbReference type="EMBL" id="MUTJ01000044">
    <property type="protein sequence ID" value="ONU86510.1"/>
    <property type="molecule type" value="Genomic_DNA"/>
</dbReference>